<keyword evidence="2" id="KW-1185">Reference proteome</keyword>
<evidence type="ECO:0000313" key="1">
    <source>
        <dbReference type="EMBL" id="GLQ10704.1"/>
    </source>
</evidence>
<gene>
    <name evidence="1" type="ORF">GCM10007913_26360</name>
</gene>
<name>A0ABQ5UHQ8_9HYPH</name>
<dbReference type="Proteomes" id="UP001161406">
    <property type="component" value="Unassembled WGS sequence"/>
</dbReference>
<protein>
    <recommendedName>
        <fullName evidence="3">DUF2188 domain-containing protein</fullName>
    </recommendedName>
</protein>
<evidence type="ECO:0008006" key="3">
    <source>
        <dbReference type="Google" id="ProtNLM"/>
    </source>
</evidence>
<dbReference type="EMBL" id="BSNG01000001">
    <property type="protein sequence ID" value="GLQ10704.1"/>
    <property type="molecule type" value="Genomic_DNA"/>
</dbReference>
<organism evidence="1 2">
    <name type="scientific">Devosia yakushimensis</name>
    <dbReference type="NCBI Taxonomy" id="470028"/>
    <lineage>
        <taxon>Bacteria</taxon>
        <taxon>Pseudomonadati</taxon>
        <taxon>Pseudomonadota</taxon>
        <taxon>Alphaproteobacteria</taxon>
        <taxon>Hyphomicrobiales</taxon>
        <taxon>Devosiaceae</taxon>
        <taxon>Devosia</taxon>
    </lineage>
</organism>
<sequence length="66" mass="7285">MSNHYVVAEQDRAWHYSFKGALVGPYTSKELAIAAAVKQAQASGSADIEVVVRDADMRSETVWRSE</sequence>
<reference evidence="1" key="2">
    <citation type="submission" date="2023-01" db="EMBL/GenBank/DDBJ databases">
        <title>Draft genome sequence of Devosia yakushimensis strain NBRC 103855.</title>
        <authorList>
            <person name="Sun Q."/>
            <person name="Mori K."/>
        </authorList>
    </citation>
    <scope>NUCLEOTIDE SEQUENCE</scope>
    <source>
        <strain evidence="1">NBRC 103855</strain>
    </source>
</reference>
<proteinExistence type="predicted"/>
<accession>A0ABQ5UHQ8</accession>
<evidence type="ECO:0000313" key="2">
    <source>
        <dbReference type="Proteomes" id="UP001161406"/>
    </source>
</evidence>
<reference evidence="1" key="1">
    <citation type="journal article" date="2014" name="Int. J. Syst. Evol. Microbiol.">
        <title>Complete genome of a new Firmicutes species belonging to the dominant human colonic microbiota ('Ruminococcus bicirculans') reveals two chromosomes and a selective capacity to utilize plant glucans.</title>
        <authorList>
            <consortium name="NISC Comparative Sequencing Program"/>
            <person name="Wegmann U."/>
            <person name="Louis P."/>
            <person name="Goesmann A."/>
            <person name="Henrissat B."/>
            <person name="Duncan S.H."/>
            <person name="Flint H.J."/>
        </authorList>
    </citation>
    <scope>NUCLEOTIDE SEQUENCE</scope>
    <source>
        <strain evidence="1">NBRC 103855</strain>
    </source>
</reference>
<dbReference type="RefSeq" id="WP_284391546.1">
    <property type="nucleotide sequence ID" value="NZ_BSNG01000001.1"/>
</dbReference>
<comment type="caution">
    <text evidence="1">The sequence shown here is derived from an EMBL/GenBank/DDBJ whole genome shotgun (WGS) entry which is preliminary data.</text>
</comment>